<dbReference type="Proteomes" id="UP000006038">
    <property type="component" value="Chromosome 5"/>
</dbReference>
<dbReference type="HOGENOM" id="CLU_1430065_0_0_1"/>
<dbReference type="PANTHER" id="PTHR36141:SF4">
    <property type="entry name" value="OS08G0148566 PROTEIN"/>
    <property type="match status" value="1"/>
</dbReference>
<dbReference type="AlphaFoldDB" id="J3M471"/>
<reference evidence="1" key="2">
    <citation type="submission" date="2013-04" db="UniProtKB">
        <authorList>
            <consortium name="EnsemblPlants"/>
        </authorList>
    </citation>
    <scope>IDENTIFICATION</scope>
</reference>
<keyword evidence="2" id="KW-1185">Reference proteome</keyword>
<organism evidence="1">
    <name type="scientific">Oryza brachyantha</name>
    <name type="common">malo sina</name>
    <dbReference type="NCBI Taxonomy" id="4533"/>
    <lineage>
        <taxon>Eukaryota</taxon>
        <taxon>Viridiplantae</taxon>
        <taxon>Streptophyta</taxon>
        <taxon>Embryophyta</taxon>
        <taxon>Tracheophyta</taxon>
        <taxon>Spermatophyta</taxon>
        <taxon>Magnoliopsida</taxon>
        <taxon>Liliopsida</taxon>
        <taxon>Poales</taxon>
        <taxon>Poaceae</taxon>
        <taxon>BOP clade</taxon>
        <taxon>Oryzoideae</taxon>
        <taxon>Oryzeae</taxon>
        <taxon>Oryzinae</taxon>
        <taxon>Oryza</taxon>
    </lineage>
</organism>
<sequence length="190" mass="21875">MAEPRRLPHIFSNEAENYIAITAVDAVFLVEVDIRYFNVKDPRQRVLSKTMYKDITDRVLAKPPPETEVNDGNCQCECQCQRQRQGKRTYDTVCDVHYNVKGYAVQLTEVSGLVCAHGYSGGPLLNNESEYVGCYHGTTDMKGYAVGLEEIRRFLFRFQMLTEWPAQQFIIEYMLLSSTTNSVLKFPYLF</sequence>
<dbReference type="Gramene" id="OB05G13950.1">
    <property type="protein sequence ID" value="OB05G13950.1"/>
    <property type="gene ID" value="OB05G13950"/>
</dbReference>
<name>J3M471_ORYBR</name>
<evidence type="ECO:0000313" key="2">
    <source>
        <dbReference type="Proteomes" id="UP000006038"/>
    </source>
</evidence>
<dbReference type="EnsemblPlants" id="OB05G13950.1">
    <property type="protein sequence ID" value="OB05G13950.1"/>
    <property type="gene ID" value="OB05G13950"/>
</dbReference>
<evidence type="ECO:0000313" key="1">
    <source>
        <dbReference type="EnsemblPlants" id="OB05G13950.1"/>
    </source>
</evidence>
<dbReference type="PANTHER" id="PTHR36141">
    <property type="entry name" value="OS08G0148500 PROTEIN"/>
    <property type="match status" value="1"/>
</dbReference>
<protein>
    <submittedName>
        <fullName evidence="1">Uncharacterized protein</fullName>
    </submittedName>
</protein>
<accession>J3M471</accession>
<reference evidence="1" key="1">
    <citation type="journal article" date="2013" name="Nat. Commun.">
        <title>Whole-genome sequencing of Oryza brachyantha reveals mechanisms underlying Oryza genome evolution.</title>
        <authorList>
            <person name="Chen J."/>
            <person name="Huang Q."/>
            <person name="Gao D."/>
            <person name="Wang J."/>
            <person name="Lang Y."/>
            <person name="Liu T."/>
            <person name="Li B."/>
            <person name="Bai Z."/>
            <person name="Luis Goicoechea J."/>
            <person name="Liang C."/>
            <person name="Chen C."/>
            <person name="Zhang W."/>
            <person name="Sun S."/>
            <person name="Liao Y."/>
            <person name="Zhang X."/>
            <person name="Yang L."/>
            <person name="Song C."/>
            <person name="Wang M."/>
            <person name="Shi J."/>
            <person name="Liu G."/>
            <person name="Liu J."/>
            <person name="Zhou H."/>
            <person name="Zhou W."/>
            <person name="Yu Q."/>
            <person name="An N."/>
            <person name="Chen Y."/>
            <person name="Cai Q."/>
            <person name="Wang B."/>
            <person name="Liu B."/>
            <person name="Min J."/>
            <person name="Huang Y."/>
            <person name="Wu H."/>
            <person name="Li Z."/>
            <person name="Zhang Y."/>
            <person name="Yin Y."/>
            <person name="Song W."/>
            <person name="Jiang J."/>
            <person name="Jackson S.A."/>
            <person name="Wing R.A."/>
            <person name="Wang J."/>
            <person name="Chen M."/>
        </authorList>
    </citation>
    <scope>NUCLEOTIDE SEQUENCE [LARGE SCALE GENOMIC DNA]</scope>
    <source>
        <strain evidence="1">cv. IRGC 101232</strain>
    </source>
</reference>
<proteinExistence type="predicted"/>